<sequence length="493" mass="56564">MTEITRSNYQELLPEINEQIKNATFISFDAEFSGLGPPSGGIRTSLFDSGAERYQKLRSIVMQNTAPQIGFCIFRKTDDDAANVYHVDGYQAYVSEPCFASFNNTNNVVLSLEYKCAKFLRQCNFEFNALIERAVPYLNSKKTRDLTVYFNQHPDFIWKHPNRYFDKTFFPESERAGKHCYTSEDKVNIVKRLRGLSQIVDVIREHKIPLVGHNFALDLLYFFRMFCTELPDDYDTFKSLVGNFLPHVYDTKFMVLSCRKLLHSHPAYKNNQDKDKLESSSLFTAFLNTTVIGDRFCPHVEMNSTCVHFEKSLQIGRESDLEVDKNDLVHSPGFDSCITGILFLNISHIAARIDKNFERRTGPPTLSELLENVQSWKDQVFISRAAVLAMYLSGNDPKPCRPRWTEATIMQKINFPVLKESLLKLGPVDIEKINDYSFRFAAAGGKCARQMKKLLTDEGYKIKNINIPYNKESYAVSGELKQDGVYDRSKLLG</sequence>
<dbReference type="OMA" id="DHEFIIT"/>
<dbReference type="InterPro" id="IPR051181">
    <property type="entry name" value="CAF1_poly(A)_ribonucleases"/>
</dbReference>
<name>A0A226F3P2_FOLCA</name>
<dbReference type="EMBL" id="LNIX01000001">
    <property type="protein sequence ID" value="OXA64412.1"/>
    <property type="molecule type" value="Genomic_DNA"/>
</dbReference>
<dbReference type="InterPro" id="IPR036397">
    <property type="entry name" value="RNaseH_sf"/>
</dbReference>
<dbReference type="GO" id="GO:0000175">
    <property type="term" value="F:3'-5'-RNA exonuclease activity"/>
    <property type="evidence" value="ECO:0007669"/>
    <property type="project" value="TreeGrafter"/>
</dbReference>
<dbReference type="GO" id="GO:1990431">
    <property type="term" value="P:priRNA 3'-end processing"/>
    <property type="evidence" value="ECO:0007669"/>
    <property type="project" value="TreeGrafter"/>
</dbReference>
<dbReference type="PANTHER" id="PTHR15092">
    <property type="entry name" value="POLY A -SPECIFIC RIBONUCLEASE/TARGET OF EGR1, MEMBER 1"/>
    <property type="match status" value="1"/>
</dbReference>
<organism evidence="2 3">
    <name type="scientific">Folsomia candida</name>
    <name type="common">Springtail</name>
    <dbReference type="NCBI Taxonomy" id="158441"/>
    <lineage>
        <taxon>Eukaryota</taxon>
        <taxon>Metazoa</taxon>
        <taxon>Ecdysozoa</taxon>
        <taxon>Arthropoda</taxon>
        <taxon>Hexapoda</taxon>
        <taxon>Collembola</taxon>
        <taxon>Entomobryomorpha</taxon>
        <taxon>Isotomoidea</taxon>
        <taxon>Isotomidae</taxon>
        <taxon>Proisotominae</taxon>
        <taxon>Folsomia</taxon>
    </lineage>
</organism>
<dbReference type="GO" id="GO:0000289">
    <property type="term" value="P:nuclear-transcribed mRNA poly(A) tail shortening"/>
    <property type="evidence" value="ECO:0007669"/>
    <property type="project" value="TreeGrafter"/>
</dbReference>
<dbReference type="OrthoDB" id="414075at2759"/>
<evidence type="ECO:0000313" key="3">
    <source>
        <dbReference type="Proteomes" id="UP000198287"/>
    </source>
</evidence>
<reference evidence="2 3" key="1">
    <citation type="submission" date="2015-12" db="EMBL/GenBank/DDBJ databases">
        <title>The genome of Folsomia candida.</title>
        <authorList>
            <person name="Faddeeva A."/>
            <person name="Derks M.F."/>
            <person name="Anvar Y."/>
            <person name="Smit S."/>
            <person name="Van Straalen N."/>
            <person name="Roelofs D."/>
        </authorList>
    </citation>
    <scope>NUCLEOTIDE SEQUENCE [LARGE SCALE GENOMIC DNA]</scope>
    <source>
        <strain evidence="2 3">VU population</strain>
        <tissue evidence="2">Whole body</tissue>
    </source>
</reference>
<keyword evidence="3" id="KW-1185">Reference proteome</keyword>
<evidence type="ECO:0000313" key="2">
    <source>
        <dbReference type="EMBL" id="OXA64412.1"/>
    </source>
</evidence>
<dbReference type="GO" id="GO:0005634">
    <property type="term" value="C:nucleus"/>
    <property type="evidence" value="ECO:0007669"/>
    <property type="project" value="TreeGrafter"/>
</dbReference>
<dbReference type="GO" id="GO:1990432">
    <property type="term" value="P:siRNA 3'-end processing"/>
    <property type="evidence" value="ECO:0007669"/>
    <property type="project" value="TreeGrafter"/>
</dbReference>
<dbReference type="InterPro" id="IPR006941">
    <property type="entry name" value="RNase_CAF1"/>
</dbReference>
<dbReference type="InterPro" id="IPR012337">
    <property type="entry name" value="RNaseH-like_sf"/>
</dbReference>
<dbReference type="Gene3D" id="3.30.420.10">
    <property type="entry name" value="Ribonuclease H-like superfamily/Ribonuclease H"/>
    <property type="match status" value="1"/>
</dbReference>
<dbReference type="STRING" id="158441.A0A226F3P2"/>
<dbReference type="PANTHER" id="PTHR15092:SF22">
    <property type="entry name" value="POLY(A)-SPECIFIC RIBONUCLEASE PNLDC1"/>
    <property type="match status" value="1"/>
</dbReference>
<dbReference type="AlphaFoldDB" id="A0A226F3P2"/>
<comment type="caution">
    <text evidence="2">The sequence shown here is derived from an EMBL/GenBank/DDBJ whole genome shotgun (WGS) entry which is preliminary data.</text>
</comment>
<accession>A0A226F3P2</accession>
<evidence type="ECO:0000256" key="1">
    <source>
        <dbReference type="ARBA" id="ARBA00008372"/>
    </source>
</evidence>
<comment type="similarity">
    <text evidence="1">Belongs to the CAF1 family.</text>
</comment>
<dbReference type="GO" id="GO:0005783">
    <property type="term" value="C:endoplasmic reticulum"/>
    <property type="evidence" value="ECO:0007669"/>
    <property type="project" value="TreeGrafter"/>
</dbReference>
<dbReference type="SUPFAM" id="SSF53098">
    <property type="entry name" value="Ribonuclease H-like"/>
    <property type="match status" value="1"/>
</dbReference>
<protein>
    <submittedName>
        <fullName evidence="2">Poly(A)-specific ribonuclease PARN</fullName>
    </submittedName>
</protein>
<dbReference type="Pfam" id="PF04857">
    <property type="entry name" value="CAF1"/>
    <property type="match status" value="1"/>
</dbReference>
<proteinExistence type="inferred from homology"/>
<gene>
    <name evidence="2" type="ORF">Fcan01_02592</name>
</gene>
<dbReference type="Proteomes" id="UP000198287">
    <property type="component" value="Unassembled WGS sequence"/>
</dbReference>
<dbReference type="GO" id="GO:0003723">
    <property type="term" value="F:RNA binding"/>
    <property type="evidence" value="ECO:0007669"/>
    <property type="project" value="TreeGrafter"/>
</dbReference>